<dbReference type="AlphaFoldDB" id="H1LDU9"/>
<evidence type="ECO:0000313" key="1">
    <source>
        <dbReference type="EMBL" id="EHO53015.1"/>
    </source>
</evidence>
<name>H1LDU9_9LACO</name>
<evidence type="ECO:0000313" key="2">
    <source>
        <dbReference type="Proteomes" id="UP000005025"/>
    </source>
</evidence>
<accession>H1LDU9</accession>
<reference evidence="1 2" key="1">
    <citation type="submission" date="2011-09" db="EMBL/GenBank/DDBJ databases">
        <authorList>
            <person name="Weinstock G."/>
            <person name="Sodergren E."/>
            <person name="Clifton S."/>
            <person name="Fulton L."/>
            <person name="Fulton B."/>
            <person name="Courtney L."/>
            <person name="Fronick C."/>
            <person name="Harrison M."/>
            <person name="Strong C."/>
            <person name="Farmer C."/>
            <person name="Delahaunty K."/>
            <person name="Markovic C."/>
            <person name="Hall O."/>
            <person name="Minx P."/>
            <person name="Tomlinson C."/>
            <person name="Mitreva M."/>
            <person name="Hou S."/>
            <person name="Chen J."/>
            <person name="Wollam A."/>
            <person name="Pepin K.H."/>
            <person name="Johnson M."/>
            <person name="Bhonagiri V."/>
            <person name="Zhang X."/>
            <person name="Suruliraj S."/>
            <person name="Warren W."/>
            <person name="Chinwalla A."/>
            <person name="Mardis E.R."/>
            <person name="Wilson R.K."/>
        </authorList>
    </citation>
    <scope>NUCLEOTIDE SEQUENCE [LARGE SCALE GENOMIC DNA]</scope>
    <source>
        <strain evidence="1 2">F0435</strain>
    </source>
</reference>
<organism evidence="1 2">
    <name type="scientific">Lentilactobacillus kisonensis F0435</name>
    <dbReference type="NCBI Taxonomy" id="797516"/>
    <lineage>
        <taxon>Bacteria</taxon>
        <taxon>Bacillati</taxon>
        <taxon>Bacillota</taxon>
        <taxon>Bacilli</taxon>
        <taxon>Lactobacillales</taxon>
        <taxon>Lactobacillaceae</taxon>
        <taxon>Lentilactobacillus</taxon>
    </lineage>
</organism>
<dbReference type="PATRIC" id="fig|797516.3.peg.696"/>
<evidence type="ECO:0008006" key="3">
    <source>
        <dbReference type="Google" id="ProtNLM"/>
    </source>
</evidence>
<dbReference type="Proteomes" id="UP000005025">
    <property type="component" value="Unassembled WGS sequence"/>
</dbReference>
<comment type="caution">
    <text evidence="1">The sequence shown here is derived from an EMBL/GenBank/DDBJ whole genome shotgun (WGS) entry which is preliminary data.</text>
</comment>
<dbReference type="RefSeq" id="WP_008855955.1">
    <property type="nucleotide sequence ID" value="NZ_JH591011.1"/>
</dbReference>
<dbReference type="STRING" id="797516.HMPREF9104_00774"/>
<gene>
    <name evidence="1" type="ORF">HMPREF9104_00774</name>
</gene>
<dbReference type="EMBL" id="AGRJ01000076">
    <property type="protein sequence ID" value="EHO53015.1"/>
    <property type="molecule type" value="Genomic_DNA"/>
</dbReference>
<protein>
    <recommendedName>
        <fullName evidence="3">RES domain-containing protein</fullName>
    </recommendedName>
</protein>
<dbReference type="HOGENOM" id="CLU_1419849_0_0_9"/>
<sequence>MVTLVKQIIYHATAKSNWEKIRTTGFKIPKNDWAHFYMGGTRKKPGSLGYGLYGFWEDTELARLFISNTTSLKEHAIIRLTLEVEEEQTLNFFDRLEDIKLFRNFVLDSNLDRVIMSLRKLYRNSFKQHALDGALIESFIRKLKRDTEFSQIDCVISATSTSIYKRVELFVPNGVEYCIRTKKIITQYELE</sequence>
<proteinExistence type="predicted"/>